<name>C7P625_METFA</name>
<dbReference type="KEGG" id="mfe:Mefer_0168"/>
<dbReference type="AlphaFoldDB" id="C7P625"/>
<gene>
    <name evidence="1" type="ordered locus">Mefer_0168</name>
</gene>
<sequence length="35" mass="3916">MIKVEIMIIAGTMPIKGLDLIEGKPELKGENNYKQ</sequence>
<keyword evidence="2" id="KW-1185">Reference proteome</keyword>
<protein>
    <submittedName>
        <fullName evidence="1">Uncharacterized protein</fullName>
    </submittedName>
</protein>
<organism evidence="1 2">
    <name type="scientific">Methanocaldococcus fervens (strain DSM 4213 / JCM 15782 / AG86)</name>
    <name type="common">Methanococcus fervens</name>
    <dbReference type="NCBI Taxonomy" id="573064"/>
    <lineage>
        <taxon>Archaea</taxon>
        <taxon>Methanobacteriati</taxon>
        <taxon>Methanobacteriota</taxon>
        <taxon>Methanomada group</taxon>
        <taxon>Methanococci</taxon>
        <taxon>Methanococcales</taxon>
        <taxon>Methanocaldococcaceae</taxon>
        <taxon>Methanocaldococcus</taxon>
    </lineage>
</organism>
<dbReference type="EMBL" id="CP001696">
    <property type="protein sequence ID" value="ACV24007.1"/>
    <property type="molecule type" value="Genomic_DNA"/>
</dbReference>
<proteinExistence type="predicted"/>
<accession>C7P625</accession>
<dbReference type="Proteomes" id="UP000001495">
    <property type="component" value="Chromosome"/>
</dbReference>
<evidence type="ECO:0000313" key="1">
    <source>
        <dbReference type="EMBL" id="ACV24007.1"/>
    </source>
</evidence>
<dbReference type="HOGENOM" id="CLU_3362555_0_0_2"/>
<evidence type="ECO:0000313" key="2">
    <source>
        <dbReference type="Proteomes" id="UP000001495"/>
    </source>
</evidence>
<reference evidence="1" key="1">
    <citation type="submission" date="2009-08" db="EMBL/GenBank/DDBJ databases">
        <title>Complete sequence of chromosome of Methanocaldococcus fervens AG86.</title>
        <authorList>
            <consortium name="US DOE Joint Genome Institute"/>
            <person name="Lucas S."/>
            <person name="Copeland A."/>
            <person name="Lapidus A."/>
            <person name="Glavina del Rio T."/>
            <person name="Tice H."/>
            <person name="Bruce D."/>
            <person name="Goodwin L."/>
            <person name="Pitluck S."/>
            <person name="Chertkov O."/>
            <person name="Detter J.C."/>
            <person name="Han C."/>
            <person name="Tapia R."/>
            <person name="Larimer F."/>
            <person name="Land M."/>
            <person name="Hauser L."/>
            <person name="Kyrpides N."/>
            <person name="Ovchinnikova G."/>
            <person name="Lupa-Sieprawska M."/>
            <person name="Whitman W.B."/>
        </authorList>
    </citation>
    <scope>NUCLEOTIDE SEQUENCE [LARGE SCALE GENOMIC DNA]</scope>
    <source>
        <strain evidence="1">AG86</strain>
    </source>
</reference>